<name>B0NVB5_BACSE</name>
<protein>
    <submittedName>
        <fullName evidence="1">Uncharacterized protein</fullName>
    </submittedName>
</protein>
<organism evidence="1 2">
    <name type="scientific">Bacteroides stercoris ATCC 43183</name>
    <dbReference type="NCBI Taxonomy" id="449673"/>
    <lineage>
        <taxon>Bacteria</taxon>
        <taxon>Pseudomonadati</taxon>
        <taxon>Bacteroidota</taxon>
        <taxon>Bacteroidia</taxon>
        <taxon>Bacteroidales</taxon>
        <taxon>Bacteroidaceae</taxon>
        <taxon>Bacteroides</taxon>
    </lineage>
</organism>
<sequence>MFFRYANLKDYADYTEGTDFFYSFSVKSAYSVSKKKQKVNEF</sequence>
<comment type="caution">
    <text evidence="1">The sequence shown here is derived from an EMBL/GenBank/DDBJ whole genome shotgun (WGS) entry which is preliminary data.</text>
</comment>
<dbReference type="EMBL" id="ABFZ02000023">
    <property type="protein sequence ID" value="EDS13267.1"/>
    <property type="molecule type" value="Genomic_DNA"/>
</dbReference>
<accession>B0NVB5</accession>
<reference evidence="1 2" key="1">
    <citation type="submission" date="2007-11" db="EMBL/GenBank/DDBJ databases">
        <title>Draft genome sequence of Bacteroides stercoris(ATCC 43183).</title>
        <authorList>
            <person name="Sudarsanam P."/>
            <person name="Ley R."/>
            <person name="Guruge J."/>
            <person name="Turnbaugh P.J."/>
            <person name="Mahowald M."/>
            <person name="Liep D."/>
            <person name="Gordon J."/>
        </authorList>
    </citation>
    <scope>NUCLEOTIDE SEQUENCE [LARGE SCALE GENOMIC DNA]</scope>
    <source>
        <strain evidence="1 2">ATCC 43183</strain>
    </source>
</reference>
<proteinExistence type="predicted"/>
<reference evidence="1 2" key="2">
    <citation type="submission" date="2007-11" db="EMBL/GenBank/DDBJ databases">
        <authorList>
            <person name="Fulton L."/>
            <person name="Clifton S."/>
            <person name="Fulton B."/>
            <person name="Xu J."/>
            <person name="Minx P."/>
            <person name="Pepin K.H."/>
            <person name="Johnson M."/>
            <person name="Thiruvilangam P."/>
            <person name="Bhonagiri V."/>
            <person name="Nash W.E."/>
            <person name="Mardis E.R."/>
            <person name="Wilson R.K."/>
        </authorList>
    </citation>
    <scope>NUCLEOTIDE SEQUENCE [LARGE SCALE GENOMIC DNA]</scope>
    <source>
        <strain evidence="1 2">ATCC 43183</strain>
    </source>
</reference>
<gene>
    <name evidence="1" type="ORF">BACSTE_03446</name>
</gene>
<dbReference type="HOGENOM" id="CLU_3247532_0_0_10"/>
<evidence type="ECO:0000313" key="2">
    <source>
        <dbReference type="Proteomes" id="UP000004713"/>
    </source>
</evidence>
<dbReference type="Proteomes" id="UP000004713">
    <property type="component" value="Unassembled WGS sequence"/>
</dbReference>
<dbReference type="AlphaFoldDB" id="B0NVB5"/>
<evidence type="ECO:0000313" key="1">
    <source>
        <dbReference type="EMBL" id="EDS13267.1"/>
    </source>
</evidence>